<sequence length="98" mass="11257">MSNSKRKAKAGWFIDTKWLSYFETGDSVFCEVCRFVGPQNGTSNEKIFGVSCVTDWSYINKLHSMMKIARNCHVQRKRFHKRNGGQSKVHPKACLQSP</sequence>
<reference evidence="2" key="1">
    <citation type="journal article" date="2019" name="bioRxiv">
        <title>The Genome of the Zebra Mussel, Dreissena polymorpha: A Resource for Invasive Species Research.</title>
        <authorList>
            <person name="McCartney M.A."/>
            <person name="Auch B."/>
            <person name="Kono T."/>
            <person name="Mallez S."/>
            <person name="Zhang Y."/>
            <person name="Obille A."/>
            <person name="Becker A."/>
            <person name="Abrahante J.E."/>
            <person name="Garbe J."/>
            <person name="Badalamenti J.P."/>
            <person name="Herman A."/>
            <person name="Mangelson H."/>
            <person name="Liachko I."/>
            <person name="Sullivan S."/>
            <person name="Sone E.D."/>
            <person name="Koren S."/>
            <person name="Silverstein K.A.T."/>
            <person name="Beckman K.B."/>
            <person name="Gohl D.M."/>
        </authorList>
    </citation>
    <scope>NUCLEOTIDE SEQUENCE</scope>
    <source>
        <strain evidence="2">Duluth1</strain>
        <tissue evidence="2">Whole animal</tissue>
    </source>
</reference>
<organism evidence="2 3">
    <name type="scientific">Dreissena polymorpha</name>
    <name type="common">Zebra mussel</name>
    <name type="synonym">Mytilus polymorpha</name>
    <dbReference type="NCBI Taxonomy" id="45954"/>
    <lineage>
        <taxon>Eukaryota</taxon>
        <taxon>Metazoa</taxon>
        <taxon>Spiralia</taxon>
        <taxon>Lophotrochozoa</taxon>
        <taxon>Mollusca</taxon>
        <taxon>Bivalvia</taxon>
        <taxon>Autobranchia</taxon>
        <taxon>Heteroconchia</taxon>
        <taxon>Euheterodonta</taxon>
        <taxon>Imparidentia</taxon>
        <taxon>Neoheterodontei</taxon>
        <taxon>Myida</taxon>
        <taxon>Dreissenoidea</taxon>
        <taxon>Dreissenidae</taxon>
        <taxon>Dreissena</taxon>
    </lineage>
</organism>
<dbReference type="Proteomes" id="UP000828390">
    <property type="component" value="Unassembled WGS sequence"/>
</dbReference>
<feature type="region of interest" description="Disordered" evidence="1">
    <location>
        <begin position="78"/>
        <end position="98"/>
    </location>
</feature>
<protein>
    <recommendedName>
        <fullName evidence="4">TTF-type domain-containing protein</fullName>
    </recommendedName>
</protein>
<dbReference type="AlphaFoldDB" id="A0A9D4RYQ6"/>
<gene>
    <name evidence="2" type="ORF">DPMN_010004</name>
</gene>
<keyword evidence="3" id="KW-1185">Reference proteome</keyword>
<evidence type="ECO:0000256" key="1">
    <source>
        <dbReference type="SAM" id="MobiDB-lite"/>
    </source>
</evidence>
<dbReference type="EMBL" id="JAIWYP010000001">
    <property type="protein sequence ID" value="KAH3886004.1"/>
    <property type="molecule type" value="Genomic_DNA"/>
</dbReference>
<evidence type="ECO:0008006" key="4">
    <source>
        <dbReference type="Google" id="ProtNLM"/>
    </source>
</evidence>
<evidence type="ECO:0000313" key="3">
    <source>
        <dbReference type="Proteomes" id="UP000828390"/>
    </source>
</evidence>
<reference evidence="2" key="2">
    <citation type="submission" date="2020-11" db="EMBL/GenBank/DDBJ databases">
        <authorList>
            <person name="McCartney M.A."/>
            <person name="Auch B."/>
            <person name="Kono T."/>
            <person name="Mallez S."/>
            <person name="Becker A."/>
            <person name="Gohl D.M."/>
            <person name="Silverstein K.A.T."/>
            <person name="Koren S."/>
            <person name="Bechman K.B."/>
            <person name="Herman A."/>
            <person name="Abrahante J.E."/>
            <person name="Garbe J."/>
        </authorList>
    </citation>
    <scope>NUCLEOTIDE SEQUENCE</scope>
    <source>
        <strain evidence="2">Duluth1</strain>
        <tissue evidence="2">Whole animal</tissue>
    </source>
</reference>
<name>A0A9D4RYQ6_DREPO</name>
<proteinExistence type="predicted"/>
<evidence type="ECO:0000313" key="2">
    <source>
        <dbReference type="EMBL" id="KAH3886004.1"/>
    </source>
</evidence>
<comment type="caution">
    <text evidence="2">The sequence shown here is derived from an EMBL/GenBank/DDBJ whole genome shotgun (WGS) entry which is preliminary data.</text>
</comment>
<accession>A0A9D4RYQ6</accession>